<evidence type="ECO:0000256" key="1">
    <source>
        <dbReference type="ARBA" id="ARBA00022729"/>
    </source>
</evidence>
<feature type="chain" id="PRO_5043539547" evidence="2">
    <location>
        <begin position="19"/>
        <end position="180"/>
    </location>
</feature>
<dbReference type="Proteomes" id="UP000018211">
    <property type="component" value="Unassembled WGS sequence"/>
</dbReference>
<dbReference type="AlphaFoldDB" id="A0AAV2VVB0"/>
<evidence type="ECO:0000256" key="2">
    <source>
        <dbReference type="SAM" id="SignalP"/>
    </source>
</evidence>
<keyword evidence="1 2" id="KW-0732">Signal</keyword>
<dbReference type="SUPFAM" id="SSF56925">
    <property type="entry name" value="OMPA-like"/>
    <property type="match status" value="1"/>
</dbReference>
<name>A0AAV2VVB0_9VIBR</name>
<organism evidence="4 5">
    <name type="scientific">Vibrio nigripulchritudo SOn1</name>
    <dbReference type="NCBI Taxonomy" id="1238450"/>
    <lineage>
        <taxon>Bacteria</taxon>
        <taxon>Pseudomonadati</taxon>
        <taxon>Pseudomonadota</taxon>
        <taxon>Gammaproteobacteria</taxon>
        <taxon>Vibrionales</taxon>
        <taxon>Vibrionaceae</taxon>
        <taxon>Vibrio</taxon>
    </lineage>
</organism>
<gene>
    <name evidence="4" type="ORF">VIBNISOn1_570034</name>
</gene>
<dbReference type="Pfam" id="PF13505">
    <property type="entry name" value="OMP_b-brl"/>
    <property type="match status" value="1"/>
</dbReference>
<comment type="caution">
    <text evidence="4">The sequence shown here is derived from an EMBL/GenBank/DDBJ whole genome shotgun (WGS) entry which is preliminary data.</text>
</comment>
<feature type="domain" description="Outer membrane protein beta-barrel" evidence="3">
    <location>
        <begin position="5"/>
        <end position="180"/>
    </location>
</feature>
<evidence type="ECO:0000313" key="4">
    <source>
        <dbReference type="EMBL" id="CCO48644.1"/>
    </source>
</evidence>
<dbReference type="RefSeq" id="WP_022613072.1">
    <property type="nucleotide sequence ID" value="NZ_LK391965.1"/>
</dbReference>
<proteinExistence type="predicted"/>
<dbReference type="InterPro" id="IPR011250">
    <property type="entry name" value="OMP/PagP_B-barrel"/>
</dbReference>
<dbReference type="Gene3D" id="2.40.160.20">
    <property type="match status" value="1"/>
</dbReference>
<protein>
    <submittedName>
        <fullName evidence="4">OMPA-like protein</fullName>
    </submittedName>
</protein>
<accession>A0AAV2VVB0</accession>
<reference evidence="4 5" key="1">
    <citation type="journal article" date="2013" name="ISME J.">
        <title>Comparative genomics of pathogenic lineages of Vibrio nigripulchritudo identifies virulence-associated traits.</title>
        <authorList>
            <person name="Goudenege D."/>
            <person name="Labreuche Y."/>
            <person name="Krin E."/>
            <person name="Ansquer D."/>
            <person name="Mangenot S."/>
            <person name="Calteau A."/>
            <person name="Medigue C."/>
            <person name="Mazel D."/>
            <person name="Polz M.F."/>
            <person name="Le Roux F."/>
        </authorList>
    </citation>
    <scope>NUCLEOTIDE SEQUENCE [LARGE SCALE GENOMIC DNA]</scope>
    <source>
        <strain evidence="4 5">SOn1</strain>
    </source>
</reference>
<dbReference type="InterPro" id="IPR027385">
    <property type="entry name" value="Beta-barrel_OMP"/>
</dbReference>
<feature type="signal peptide" evidence="2">
    <location>
        <begin position="1"/>
        <end position="18"/>
    </location>
</feature>
<sequence length="180" mass="19377">MKNITFLLATLLSTSTLAANHHLGIKLGGAAINNDDSGDVGVAAQFEYAYQFHPNFSAEIGYATASGVTNAIVTGALADNTETFEYDATFAGLKANIAPVGFFNFYAMGGVSHSDLQRTLKPKSGGAETVEHHKGVNPYFGGGAELIMLDTFSLSLDYRRFMFENSYYSDTILAGLNFRF</sequence>
<dbReference type="EMBL" id="CAOF01000150">
    <property type="protein sequence ID" value="CCO48644.1"/>
    <property type="molecule type" value="Genomic_DNA"/>
</dbReference>
<evidence type="ECO:0000313" key="5">
    <source>
        <dbReference type="Proteomes" id="UP000018211"/>
    </source>
</evidence>
<evidence type="ECO:0000259" key="3">
    <source>
        <dbReference type="Pfam" id="PF13505"/>
    </source>
</evidence>